<evidence type="ECO:0000256" key="1">
    <source>
        <dbReference type="ARBA" id="ARBA00006547"/>
    </source>
</evidence>
<dbReference type="GO" id="GO:0016407">
    <property type="term" value="F:acetyltransferase activity"/>
    <property type="evidence" value="ECO:0007669"/>
    <property type="project" value="InterPro"/>
</dbReference>
<evidence type="ECO:0000313" key="4">
    <source>
        <dbReference type="Proteomes" id="UP000317940"/>
    </source>
</evidence>
<dbReference type="Pfam" id="PF00797">
    <property type="entry name" value="Acetyltransf_2"/>
    <property type="match status" value="1"/>
</dbReference>
<dbReference type="RefSeq" id="WP_145902624.1">
    <property type="nucleotide sequence ID" value="NZ_BAAAMZ010000020.1"/>
</dbReference>
<dbReference type="SUPFAM" id="SSF54001">
    <property type="entry name" value="Cysteine proteinases"/>
    <property type="match status" value="1"/>
</dbReference>
<dbReference type="InterPro" id="IPR038765">
    <property type="entry name" value="Papain-like_cys_pep_sf"/>
</dbReference>
<dbReference type="Gene3D" id="3.30.2140.10">
    <property type="entry name" value="Arylamine N-acetyltransferase"/>
    <property type="match status" value="1"/>
</dbReference>
<dbReference type="InterPro" id="IPR001447">
    <property type="entry name" value="Arylamine_N-AcTrfase"/>
</dbReference>
<dbReference type="PRINTS" id="PR01543">
    <property type="entry name" value="ANATRNSFRASE"/>
</dbReference>
<organism evidence="3 4">
    <name type="scientific">Kitasatospora viridis</name>
    <dbReference type="NCBI Taxonomy" id="281105"/>
    <lineage>
        <taxon>Bacteria</taxon>
        <taxon>Bacillati</taxon>
        <taxon>Actinomycetota</taxon>
        <taxon>Actinomycetes</taxon>
        <taxon>Kitasatosporales</taxon>
        <taxon>Streptomycetaceae</taxon>
        <taxon>Kitasatospora</taxon>
    </lineage>
</organism>
<name>A0A561UA60_9ACTN</name>
<evidence type="ECO:0000313" key="3">
    <source>
        <dbReference type="EMBL" id="TWF96238.1"/>
    </source>
</evidence>
<gene>
    <name evidence="3" type="ORF">FHX73_112</name>
</gene>
<accession>A0A561UA60</accession>
<dbReference type="PANTHER" id="PTHR11786:SF0">
    <property type="entry name" value="ARYLAMINE N-ACETYLTRANSFERASE 4-RELATED"/>
    <property type="match status" value="1"/>
</dbReference>
<dbReference type="PANTHER" id="PTHR11786">
    <property type="entry name" value="N-HYDROXYARYLAMINE O-ACETYLTRANSFERASE"/>
    <property type="match status" value="1"/>
</dbReference>
<reference evidence="3 4" key="1">
    <citation type="submission" date="2019-06" db="EMBL/GenBank/DDBJ databases">
        <title>Sequencing the genomes of 1000 actinobacteria strains.</title>
        <authorList>
            <person name="Klenk H.-P."/>
        </authorList>
    </citation>
    <scope>NUCLEOTIDE SEQUENCE [LARGE SCALE GENOMIC DNA]</scope>
    <source>
        <strain evidence="3 4">DSM 44826</strain>
    </source>
</reference>
<dbReference type="OrthoDB" id="7181050at2"/>
<protein>
    <submittedName>
        <fullName evidence="3">N-hydroxyarylamine O-acetyltransferase</fullName>
    </submittedName>
</protein>
<dbReference type="AlphaFoldDB" id="A0A561UA60"/>
<evidence type="ECO:0000256" key="2">
    <source>
        <dbReference type="RuleBase" id="RU003452"/>
    </source>
</evidence>
<keyword evidence="4" id="KW-1185">Reference proteome</keyword>
<dbReference type="Gene3D" id="2.40.128.150">
    <property type="entry name" value="Cysteine proteinases"/>
    <property type="match status" value="1"/>
</dbReference>
<sequence length="268" mass="29667">MDHTRVTEYLARLGTPRPAAPDLAALRTLQRAHPMAIPFENLSVRLGEPITLTEEALVAKVLDRRRGGYCYELNGAFAALLTALGYRVELLSGRVLARGGAGLPFDHLALRVWLDGEAWLVDVGFGQLSAEPLRLAERGEQQDAFGTFRITEHLPTGVSGTTTDPLPDLDVAQDGEVQFRLDQRPYQLTDFVPACWYQSTSPDSPFTGRTLCSRLTPQGRETLVGGVLIRTVDGEQTREELTTAEEQRSAYRELFGIELTLDEVKRLS</sequence>
<keyword evidence="3" id="KW-0808">Transferase</keyword>
<comment type="similarity">
    <text evidence="1 2">Belongs to the arylamine N-acetyltransferase family.</text>
</comment>
<dbReference type="Proteomes" id="UP000317940">
    <property type="component" value="Unassembled WGS sequence"/>
</dbReference>
<dbReference type="EMBL" id="VIWT01000001">
    <property type="protein sequence ID" value="TWF96238.1"/>
    <property type="molecule type" value="Genomic_DNA"/>
</dbReference>
<comment type="caution">
    <text evidence="3">The sequence shown here is derived from an EMBL/GenBank/DDBJ whole genome shotgun (WGS) entry which is preliminary data.</text>
</comment>
<proteinExistence type="inferred from homology"/>